<evidence type="ECO:0000313" key="3">
    <source>
        <dbReference type="EMBL" id="MEW9808600.1"/>
    </source>
</evidence>
<protein>
    <recommendedName>
        <fullName evidence="5">Bacteriophage tail tape measure N-terminal domain-containing protein</fullName>
    </recommendedName>
</protein>
<feature type="region of interest" description="Disordered" evidence="1">
    <location>
        <begin position="567"/>
        <end position="589"/>
    </location>
</feature>
<name>A0ABV3R6A0_9HYPH</name>
<keyword evidence="2" id="KW-1133">Transmembrane helix</keyword>
<dbReference type="EMBL" id="JBFOCI010000009">
    <property type="protein sequence ID" value="MEW9808600.1"/>
    <property type="molecule type" value="Genomic_DNA"/>
</dbReference>
<dbReference type="Proteomes" id="UP001556196">
    <property type="component" value="Unassembled WGS sequence"/>
</dbReference>
<feature type="transmembrane region" description="Helical" evidence="2">
    <location>
        <begin position="39"/>
        <end position="61"/>
    </location>
</feature>
<feature type="compositionally biased region" description="Low complexity" evidence="1">
    <location>
        <begin position="576"/>
        <end position="585"/>
    </location>
</feature>
<gene>
    <name evidence="3" type="ORF">ABUE31_21630</name>
</gene>
<keyword evidence="4" id="KW-1185">Reference proteome</keyword>
<evidence type="ECO:0000256" key="2">
    <source>
        <dbReference type="SAM" id="Phobius"/>
    </source>
</evidence>
<dbReference type="RefSeq" id="WP_367725832.1">
    <property type="nucleotide sequence ID" value="NZ_JBFOCI010000009.1"/>
</dbReference>
<accession>A0ABV3R6A0</accession>
<organism evidence="3 4">
    <name type="scientific">Mesorhizobium marinum</name>
    <dbReference type="NCBI Taxonomy" id="3228790"/>
    <lineage>
        <taxon>Bacteria</taxon>
        <taxon>Pseudomonadati</taxon>
        <taxon>Pseudomonadota</taxon>
        <taxon>Alphaproteobacteria</taxon>
        <taxon>Hyphomicrobiales</taxon>
        <taxon>Phyllobacteriaceae</taxon>
        <taxon>Mesorhizobium</taxon>
    </lineage>
</organism>
<comment type="caution">
    <text evidence="3">The sequence shown here is derived from an EMBL/GenBank/DDBJ whole genome shotgun (WGS) entry which is preliminary data.</text>
</comment>
<keyword evidence="2" id="KW-0472">Membrane</keyword>
<sequence>MASSAVIGSLRVNLGIDSARFQTGLKSSQKSIDRFAKQVAVGAAAVTAAATAMAGALAMSIKRTIDQADELSKAAQKFGVATDELSKLKYAADLSGVSLESLGKGMQRLSRKVVDASAGLKTPKAAFEALGVSIKDADGSLRSSTDIMGQVADRFAAMEDGTAKTAAALMLFGRAGGDLIPLLNGGSAGIKELTDEAERLGIVIDTQTGKRAEAFNDNLTRLRRTWDGLVTKITAQLLPALELFSEKFIKLTSNSEWVEKAAKKVAGAIHWVSNEVGQLIILGSRLAVEFAGIAEMFSRFNQYDFSGGWKAFQDGQEKSAQMAADLKNEIDQIFNSFGQGAGEALGDAGSDAGREFVTKFGEGVASGGSDNAFEQMATHIKQSIDNIITDAETVGMTTGAAAAYTAQMDLLMAAHEAGIPITAALQEQITGLANGIGNATAQLEGARLGLELMNEPFAILHQELASLQERLDAGAISWAQWSDAALRARMMVASEVLGLAGQLTGALGTMFGDSKTFAIAEAVINTAQAITKTLATYGATPWGLAAAGVAAATGAAQIATIARTNKGSKSAPSVRGAAGAAEGAAKNNTPAEPSQAVFIQLQGDVFSRQSVEDLIKSLHDAQRDGHQLLIKTG</sequence>
<keyword evidence="2" id="KW-0812">Transmembrane</keyword>
<evidence type="ECO:0000313" key="4">
    <source>
        <dbReference type="Proteomes" id="UP001556196"/>
    </source>
</evidence>
<reference evidence="3 4" key="1">
    <citation type="submission" date="2024-06" db="EMBL/GenBank/DDBJ databases">
        <authorList>
            <person name="Tuo L."/>
        </authorList>
    </citation>
    <scope>NUCLEOTIDE SEQUENCE [LARGE SCALE GENOMIC DNA]</scope>
    <source>
        <strain evidence="3 4">ZMM04-5</strain>
    </source>
</reference>
<proteinExistence type="predicted"/>
<evidence type="ECO:0008006" key="5">
    <source>
        <dbReference type="Google" id="ProtNLM"/>
    </source>
</evidence>
<evidence type="ECO:0000256" key="1">
    <source>
        <dbReference type="SAM" id="MobiDB-lite"/>
    </source>
</evidence>